<feature type="transmembrane region" description="Helical" evidence="5">
    <location>
        <begin position="204"/>
        <end position="223"/>
    </location>
</feature>
<dbReference type="PANTHER" id="PTHR37422:SF13">
    <property type="entry name" value="LIPOPOLYSACCHARIDE BIOSYNTHESIS PROTEIN PA4999-RELATED"/>
    <property type="match status" value="1"/>
</dbReference>
<dbReference type="InterPro" id="IPR007016">
    <property type="entry name" value="O-antigen_ligase-rel_domated"/>
</dbReference>
<dbReference type="PANTHER" id="PTHR37422">
    <property type="entry name" value="TEICHURONIC ACID BIOSYNTHESIS PROTEIN TUAE"/>
    <property type="match status" value="1"/>
</dbReference>
<feature type="transmembrane region" description="Helical" evidence="5">
    <location>
        <begin position="6"/>
        <end position="27"/>
    </location>
</feature>
<sequence length="243" mass="26489">AVAMAASIIPLTASRSGMINFVIFLSIITFEGRFGIRKVVGAFLLLMFFAVQVGFQVNVLDAVLPDVVAERLQKVDVRTEALSSGQVAGGSLGRRFHNVQIAATMALRHPILGVGLGNFSSERALVDPTGMTAPPHNSYLMAWVEGGVISLALYLAVFFGLFAALRNLERDYEARFGPVGMGWMVSCMRTVLIGFLVFSFFADMWIHILFYIIVGMCISVVRMHQVYAETGRLPSPPMQPAPA</sequence>
<dbReference type="AlphaFoldDB" id="A0A383AQQ4"/>
<feature type="transmembrane region" description="Helical" evidence="5">
    <location>
        <begin position="140"/>
        <end position="164"/>
    </location>
</feature>
<comment type="subcellular location">
    <subcellularLocation>
        <location evidence="1">Membrane</location>
        <topology evidence="1">Multi-pass membrane protein</topology>
    </subcellularLocation>
</comment>
<feature type="domain" description="O-antigen ligase-related" evidence="6">
    <location>
        <begin position="2"/>
        <end position="155"/>
    </location>
</feature>
<dbReference type="EMBL" id="UINC01194026">
    <property type="protein sequence ID" value="SVE09911.1"/>
    <property type="molecule type" value="Genomic_DNA"/>
</dbReference>
<evidence type="ECO:0000256" key="1">
    <source>
        <dbReference type="ARBA" id="ARBA00004141"/>
    </source>
</evidence>
<organism evidence="7">
    <name type="scientific">marine metagenome</name>
    <dbReference type="NCBI Taxonomy" id="408172"/>
    <lineage>
        <taxon>unclassified sequences</taxon>
        <taxon>metagenomes</taxon>
        <taxon>ecological metagenomes</taxon>
    </lineage>
</organism>
<accession>A0A383AQQ4</accession>
<evidence type="ECO:0000256" key="2">
    <source>
        <dbReference type="ARBA" id="ARBA00022692"/>
    </source>
</evidence>
<keyword evidence="3 5" id="KW-1133">Transmembrane helix</keyword>
<feature type="transmembrane region" description="Helical" evidence="5">
    <location>
        <begin position="176"/>
        <end position="198"/>
    </location>
</feature>
<feature type="non-terminal residue" evidence="7">
    <location>
        <position position="1"/>
    </location>
</feature>
<evidence type="ECO:0000256" key="5">
    <source>
        <dbReference type="SAM" id="Phobius"/>
    </source>
</evidence>
<keyword evidence="2 5" id="KW-0812">Transmembrane</keyword>
<keyword evidence="4 5" id="KW-0472">Membrane</keyword>
<feature type="transmembrane region" description="Helical" evidence="5">
    <location>
        <begin position="39"/>
        <end position="57"/>
    </location>
</feature>
<evidence type="ECO:0000256" key="4">
    <source>
        <dbReference type="ARBA" id="ARBA00023136"/>
    </source>
</evidence>
<dbReference type="GO" id="GO:0016020">
    <property type="term" value="C:membrane"/>
    <property type="evidence" value="ECO:0007669"/>
    <property type="project" value="UniProtKB-SubCell"/>
</dbReference>
<evidence type="ECO:0000259" key="6">
    <source>
        <dbReference type="Pfam" id="PF04932"/>
    </source>
</evidence>
<name>A0A383AQQ4_9ZZZZ</name>
<dbReference type="Pfam" id="PF04932">
    <property type="entry name" value="Wzy_C"/>
    <property type="match status" value="1"/>
</dbReference>
<protein>
    <recommendedName>
        <fullName evidence="6">O-antigen ligase-related domain-containing protein</fullName>
    </recommendedName>
</protein>
<dbReference type="InterPro" id="IPR051533">
    <property type="entry name" value="WaaL-like"/>
</dbReference>
<gene>
    <name evidence="7" type="ORF">METZ01_LOCUS462765</name>
</gene>
<evidence type="ECO:0000313" key="7">
    <source>
        <dbReference type="EMBL" id="SVE09911.1"/>
    </source>
</evidence>
<reference evidence="7" key="1">
    <citation type="submission" date="2018-05" db="EMBL/GenBank/DDBJ databases">
        <authorList>
            <person name="Lanie J.A."/>
            <person name="Ng W.-L."/>
            <person name="Kazmierczak K.M."/>
            <person name="Andrzejewski T.M."/>
            <person name="Davidsen T.M."/>
            <person name="Wayne K.J."/>
            <person name="Tettelin H."/>
            <person name="Glass J.I."/>
            <person name="Rusch D."/>
            <person name="Podicherti R."/>
            <person name="Tsui H.-C.T."/>
            <person name="Winkler M.E."/>
        </authorList>
    </citation>
    <scope>NUCLEOTIDE SEQUENCE</scope>
</reference>
<evidence type="ECO:0000256" key="3">
    <source>
        <dbReference type="ARBA" id="ARBA00022989"/>
    </source>
</evidence>
<proteinExistence type="predicted"/>